<accession>A0A0N5AGZ1</accession>
<evidence type="ECO:0000313" key="2">
    <source>
        <dbReference type="Proteomes" id="UP000046393"/>
    </source>
</evidence>
<feature type="compositionally biased region" description="Basic and acidic residues" evidence="1">
    <location>
        <begin position="38"/>
        <end position="50"/>
    </location>
</feature>
<dbReference type="WBParaSite" id="SMUV_0000362101-mRNA-1">
    <property type="protein sequence ID" value="SMUV_0000362101-mRNA-1"/>
    <property type="gene ID" value="SMUV_0000362101"/>
</dbReference>
<feature type="compositionally biased region" description="Polar residues" evidence="1">
    <location>
        <begin position="24"/>
        <end position="34"/>
    </location>
</feature>
<protein>
    <submittedName>
        <fullName evidence="3">Uncharacterized protein</fullName>
    </submittedName>
</protein>
<feature type="region of interest" description="Disordered" evidence="1">
    <location>
        <begin position="73"/>
        <end position="93"/>
    </location>
</feature>
<sequence length="178" mass="20717">MLSYRVKVIRSAYALAEVATRSRQPFSSKSNFVPPSQKKLEKTDEIHHDTPADVLESAKNDIKCKSAECSDRWFTNKSRRNNPSVPDAAKRKADEYYYRYPRENEDIDRKQHNISVESNPTRGVGYAGAEATRNQKLMDLDPYRAEIPYEGRTLRPEVMNKCGKADKYQKKVKHFWNR</sequence>
<feature type="region of interest" description="Disordered" evidence="1">
    <location>
        <begin position="24"/>
        <end position="50"/>
    </location>
</feature>
<name>A0A0N5AGZ1_9BILA</name>
<evidence type="ECO:0000256" key="1">
    <source>
        <dbReference type="SAM" id="MobiDB-lite"/>
    </source>
</evidence>
<organism evidence="2 3">
    <name type="scientific">Syphacia muris</name>
    <dbReference type="NCBI Taxonomy" id="451379"/>
    <lineage>
        <taxon>Eukaryota</taxon>
        <taxon>Metazoa</taxon>
        <taxon>Ecdysozoa</taxon>
        <taxon>Nematoda</taxon>
        <taxon>Chromadorea</taxon>
        <taxon>Rhabditida</taxon>
        <taxon>Spirurina</taxon>
        <taxon>Oxyuridomorpha</taxon>
        <taxon>Oxyuroidea</taxon>
        <taxon>Oxyuridae</taxon>
        <taxon>Syphacia</taxon>
    </lineage>
</organism>
<dbReference type="AlphaFoldDB" id="A0A0N5AGZ1"/>
<proteinExistence type="predicted"/>
<dbReference type="Proteomes" id="UP000046393">
    <property type="component" value="Unplaced"/>
</dbReference>
<keyword evidence="2" id="KW-1185">Reference proteome</keyword>
<evidence type="ECO:0000313" key="3">
    <source>
        <dbReference type="WBParaSite" id="SMUV_0000362101-mRNA-1"/>
    </source>
</evidence>
<feature type="compositionally biased region" description="Polar residues" evidence="1">
    <location>
        <begin position="73"/>
        <end position="84"/>
    </location>
</feature>
<reference evidence="3" key="1">
    <citation type="submission" date="2017-02" db="UniProtKB">
        <authorList>
            <consortium name="WormBaseParasite"/>
        </authorList>
    </citation>
    <scope>IDENTIFICATION</scope>
</reference>